<dbReference type="STRING" id="168384.SAMN05660368_02863"/>
<evidence type="ECO:0008006" key="3">
    <source>
        <dbReference type="Google" id="ProtNLM"/>
    </source>
</evidence>
<proteinExistence type="predicted"/>
<dbReference type="Pfam" id="PF00543">
    <property type="entry name" value="P-II"/>
    <property type="match status" value="1"/>
</dbReference>
<dbReference type="InterPro" id="IPR015867">
    <property type="entry name" value="N-reg_PII/ATP_PRibTrfase_C"/>
</dbReference>
<dbReference type="SUPFAM" id="SSF54913">
    <property type="entry name" value="GlnB-like"/>
    <property type="match status" value="2"/>
</dbReference>
<organism evidence="1 2">
    <name type="scientific">Marvinbryantia formatexigens DSM 14469</name>
    <dbReference type="NCBI Taxonomy" id="478749"/>
    <lineage>
        <taxon>Bacteria</taxon>
        <taxon>Bacillati</taxon>
        <taxon>Bacillota</taxon>
        <taxon>Clostridia</taxon>
        <taxon>Lachnospirales</taxon>
        <taxon>Lachnospiraceae</taxon>
        <taxon>Marvinbryantia</taxon>
    </lineage>
</organism>
<keyword evidence="2" id="KW-1185">Reference proteome</keyword>
<dbReference type="GO" id="GO:0006808">
    <property type="term" value="P:regulation of nitrogen utilization"/>
    <property type="evidence" value="ECO:0007669"/>
    <property type="project" value="InterPro"/>
</dbReference>
<dbReference type="InterPro" id="IPR002187">
    <property type="entry name" value="N-reg_PII"/>
</dbReference>
<dbReference type="GO" id="GO:0030234">
    <property type="term" value="F:enzyme regulator activity"/>
    <property type="evidence" value="ECO:0007669"/>
    <property type="project" value="InterPro"/>
</dbReference>
<dbReference type="eggNOG" id="COG0347">
    <property type="taxonomic scope" value="Bacteria"/>
</dbReference>
<dbReference type="Gene3D" id="3.30.70.120">
    <property type="match status" value="1"/>
</dbReference>
<dbReference type="SMART" id="SM00938">
    <property type="entry name" value="P-II"/>
    <property type="match status" value="1"/>
</dbReference>
<evidence type="ECO:0000313" key="1">
    <source>
        <dbReference type="EMBL" id="EET62633.1"/>
    </source>
</evidence>
<comment type="caution">
    <text evidence="1">The sequence shown here is derived from an EMBL/GenBank/DDBJ whole genome shotgun (WGS) entry which is preliminary data.</text>
</comment>
<dbReference type="PROSITE" id="PS51343">
    <property type="entry name" value="PII_GLNB_DOM"/>
    <property type="match status" value="1"/>
</dbReference>
<reference evidence="1" key="1">
    <citation type="submission" date="2009-07" db="EMBL/GenBank/DDBJ databases">
        <authorList>
            <person name="Weinstock G."/>
            <person name="Sodergren E."/>
            <person name="Clifton S."/>
            <person name="Fulton L."/>
            <person name="Fulton B."/>
            <person name="Courtney L."/>
            <person name="Fronick C."/>
            <person name="Harrison M."/>
            <person name="Strong C."/>
            <person name="Farmer C."/>
            <person name="Delahaunty K."/>
            <person name="Markovic C."/>
            <person name="Hall O."/>
            <person name="Minx P."/>
            <person name="Tomlinson C."/>
            <person name="Mitreva M."/>
            <person name="Nelson J."/>
            <person name="Hou S."/>
            <person name="Wollam A."/>
            <person name="Pepin K.H."/>
            <person name="Johnson M."/>
            <person name="Bhonagiri V."/>
            <person name="Nash W.E."/>
            <person name="Warren W."/>
            <person name="Chinwalla A."/>
            <person name="Mardis E.R."/>
            <person name="Wilson R.K."/>
        </authorList>
    </citation>
    <scope>NUCLEOTIDE SEQUENCE [LARGE SCALE GENOMIC DNA]</scope>
    <source>
        <strain evidence="1">DSM 14469</strain>
    </source>
</reference>
<dbReference type="EMBL" id="ACCL02000002">
    <property type="protein sequence ID" value="EET62633.1"/>
    <property type="molecule type" value="Genomic_DNA"/>
</dbReference>
<sequence>MREENMSELYMMVSVLNKYKVKKISEFYNQQGISVIMWLMARGTAAGEILDYFGLEESTKVVLISLVTRETWNEVKKGLRGKLNIEVPGTGIVFIIPVSSIGGKKQLQFLTENQNFVKGEESSLKDTKYELLVVVLNQGYTELVMDAARDAGAGGGTAIHAKGTGMEGAKKFLGVSLAEEKEIVLIVVKSGDKNSVMRAIMNEAGLESKARAIVFSLPVTSALGMRLMEPEPEE</sequence>
<gene>
    <name evidence="1" type="ORF">BRYFOR_05668</name>
</gene>
<accession>C6LAM6</accession>
<dbReference type="AlphaFoldDB" id="C6LAM6"/>
<dbReference type="Proteomes" id="UP000005561">
    <property type="component" value="Unassembled WGS sequence"/>
</dbReference>
<protein>
    <recommendedName>
        <fullName evidence="3">Nitrogen regulatory protein P-II</fullName>
    </recommendedName>
</protein>
<name>C6LAM6_9FIRM</name>
<dbReference type="InterPro" id="IPR011322">
    <property type="entry name" value="N-reg_PII-like_a/b"/>
</dbReference>
<evidence type="ECO:0000313" key="2">
    <source>
        <dbReference type="Proteomes" id="UP000005561"/>
    </source>
</evidence>